<dbReference type="OrthoDB" id="10590106at2759"/>
<evidence type="ECO:0000313" key="3">
    <source>
        <dbReference type="Proteomes" id="UP000660729"/>
    </source>
</evidence>
<evidence type="ECO:0000313" key="2">
    <source>
        <dbReference type="EMBL" id="KAF7190480.1"/>
    </source>
</evidence>
<comment type="caution">
    <text evidence="2">The sequence shown here is derived from an EMBL/GenBank/DDBJ whole genome shotgun (WGS) entry which is preliminary data.</text>
</comment>
<evidence type="ECO:0000256" key="1">
    <source>
        <dbReference type="SAM" id="MobiDB-lite"/>
    </source>
</evidence>
<feature type="compositionally biased region" description="Polar residues" evidence="1">
    <location>
        <begin position="211"/>
        <end position="221"/>
    </location>
</feature>
<proteinExistence type="predicted"/>
<feature type="region of interest" description="Disordered" evidence="1">
    <location>
        <begin position="1"/>
        <end position="98"/>
    </location>
</feature>
<feature type="compositionally biased region" description="Polar residues" evidence="1">
    <location>
        <begin position="11"/>
        <end position="30"/>
    </location>
</feature>
<dbReference type="AlphaFoldDB" id="A0A8H6VGE3"/>
<gene>
    <name evidence="2" type="ORF">HII31_08194</name>
</gene>
<reference evidence="2" key="1">
    <citation type="submission" date="2020-04" db="EMBL/GenBank/DDBJ databases">
        <title>Draft genome resource of the tomato pathogen Pseudocercospora fuligena.</title>
        <authorList>
            <person name="Zaccaron A."/>
        </authorList>
    </citation>
    <scope>NUCLEOTIDE SEQUENCE</scope>
    <source>
        <strain evidence="2">PF001</strain>
    </source>
</reference>
<dbReference type="Proteomes" id="UP000660729">
    <property type="component" value="Unassembled WGS sequence"/>
</dbReference>
<feature type="region of interest" description="Disordered" evidence="1">
    <location>
        <begin position="135"/>
        <end position="270"/>
    </location>
</feature>
<name>A0A8H6VGE3_9PEZI</name>
<dbReference type="EMBL" id="JABCIY010000169">
    <property type="protein sequence ID" value="KAF7190480.1"/>
    <property type="molecule type" value="Genomic_DNA"/>
</dbReference>
<keyword evidence="3" id="KW-1185">Reference proteome</keyword>
<accession>A0A8H6VGE3</accession>
<feature type="compositionally biased region" description="Polar residues" evidence="1">
    <location>
        <begin position="42"/>
        <end position="53"/>
    </location>
</feature>
<feature type="compositionally biased region" description="Low complexity" evidence="1">
    <location>
        <begin position="190"/>
        <end position="202"/>
    </location>
</feature>
<sequence>MPDQSRAAMYTPSSTSQNAAVLPSRPSTLPETDPPVSEIDTQRTTRSGTSASLARSPRHQPQPAQLLVSFPRCRRHQPQRETSTEAGDSDSDADDEGLENVRRVGLSYEGTLWAFEKMGESGWINGKDYRRAREWERPRPVERPRPAPLRVDFPFASGRRNAVGATLPSTRAPGTPQISPRTNEVPPENQQQAPPMRQPAPRLMDFVAAANPSTRRPSYSQLAAGPNEGTPARIPAYAQAVPASNEVPPRNRRPAPSVRPQLPSWTHERS</sequence>
<feature type="compositionally biased region" description="Basic and acidic residues" evidence="1">
    <location>
        <begin position="135"/>
        <end position="145"/>
    </location>
</feature>
<protein>
    <submittedName>
        <fullName evidence="2">Uncharacterized protein</fullName>
    </submittedName>
</protein>
<feature type="compositionally biased region" description="Acidic residues" evidence="1">
    <location>
        <begin position="87"/>
        <end position="98"/>
    </location>
</feature>
<organism evidence="2 3">
    <name type="scientific">Pseudocercospora fuligena</name>
    <dbReference type="NCBI Taxonomy" id="685502"/>
    <lineage>
        <taxon>Eukaryota</taxon>
        <taxon>Fungi</taxon>
        <taxon>Dikarya</taxon>
        <taxon>Ascomycota</taxon>
        <taxon>Pezizomycotina</taxon>
        <taxon>Dothideomycetes</taxon>
        <taxon>Dothideomycetidae</taxon>
        <taxon>Mycosphaerellales</taxon>
        <taxon>Mycosphaerellaceae</taxon>
        <taxon>Pseudocercospora</taxon>
    </lineage>
</organism>